<dbReference type="PROSITE" id="PS50811">
    <property type="entry name" value="WRKY"/>
    <property type="match status" value="1"/>
</dbReference>
<organism evidence="9 10">
    <name type="scientific">Rhododendron williamsianum</name>
    <dbReference type="NCBI Taxonomy" id="262921"/>
    <lineage>
        <taxon>Eukaryota</taxon>
        <taxon>Viridiplantae</taxon>
        <taxon>Streptophyta</taxon>
        <taxon>Embryophyta</taxon>
        <taxon>Tracheophyta</taxon>
        <taxon>Spermatophyta</taxon>
        <taxon>Magnoliopsida</taxon>
        <taxon>eudicotyledons</taxon>
        <taxon>Gunneridae</taxon>
        <taxon>Pentapetalae</taxon>
        <taxon>asterids</taxon>
        <taxon>Ericales</taxon>
        <taxon>Ericaceae</taxon>
        <taxon>Ericoideae</taxon>
        <taxon>Rhodoreae</taxon>
        <taxon>Rhododendron</taxon>
    </lineage>
</organism>
<dbReference type="GO" id="GO:0003700">
    <property type="term" value="F:DNA-binding transcription factor activity"/>
    <property type="evidence" value="ECO:0007669"/>
    <property type="project" value="InterPro"/>
</dbReference>
<dbReference type="InterPro" id="IPR036576">
    <property type="entry name" value="WRKY_dom_sf"/>
</dbReference>
<dbReference type="AlphaFoldDB" id="A0A6A4KR45"/>
<comment type="caution">
    <text evidence="9">The sequence shown here is derived from an EMBL/GenBank/DDBJ whole genome shotgun (WGS) entry which is preliminary data.</text>
</comment>
<evidence type="ECO:0000256" key="4">
    <source>
        <dbReference type="ARBA" id="ARBA00023125"/>
    </source>
</evidence>
<keyword evidence="6" id="KW-0539">Nucleus</keyword>
<evidence type="ECO:0000313" key="10">
    <source>
        <dbReference type="Proteomes" id="UP000428333"/>
    </source>
</evidence>
<keyword evidence="2" id="KW-0677">Repeat</keyword>
<feature type="region of interest" description="Disordered" evidence="7">
    <location>
        <begin position="487"/>
        <end position="510"/>
    </location>
</feature>
<dbReference type="InterPro" id="IPR044810">
    <property type="entry name" value="WRKY_plant"/>
</dbReference>
<reference evidence="9 10" key="1">
    <citation type="journal article" date="2019" name="Genome Biol. Evol.">
        <title>The Rhododendron genome and chromosomal organization provide insight into shared whole-genome duplications across the heath family (Ericaceae).</title>
        <authorList>
            <person name="Soza V.L."/>
            <person name="Lindsley D."/>
            <person name="Waalkes A."/>
            <person name="Ramage E."/>
            <person name="Patwardhan R.P."/>
            <person name="Burton J.N."/>
            <person name="Adey A."/>
            <person name="Kumar A."/>
            <person name="Qiu R."/>
            <person name="Shendure J."/>
            <person name="Hall B."/>
        </authorList>
    </citation>
    <scope>NUCLEOTIDE SEQUENCE [LARGE SCALE GENOMIC DNA]</scope>
    <source>
        <strain evidence="9">RSF 1966-606</strain>
    </source>
</reference>
<accession>A0A6A4KR45</accession>
<evidence type="ECO:0000256" key="6">
    <source>
        <dbReference type="ARBA" id="ARBA00023242"/>
    </source>
</evidence>
<feature type="compositionally biased region" description="Low complexity" evidence="7">
    <location>
        <begin position="495"/>
        <end position="510"/>
    </location>
</feature>
<dbReference type="InterPro" id="IPR003657">
    <property type="entry name" value="WRKY_dom"/>
</dbReference>
<keyword evidence="3" id="KW-0805">Transcription regulation</keyword>
<dbReference type="FunFam" id="2.20.25.80:FF:000006">
    <property type="entry name" value="WRKY transcription factor"/>
    <property type="match status" value="1"/>
</dbReference>
<dbReference type="Proteomes" id="UP000428333">
    <property type="component" value="Linkage Group LG12"/>
</dbReference>
<dbReference type="OrthoDB" id="2021103at2759"/>
<dbReference type="Pfam" id="PF03106">
    <property type="entry name" value="WRKY"/>
    <property type="match status" value="1"/>
</dbReference>
<evidence type="ECO:0000256" key="7">
    <source>
        <dbReference type="SAM" id="MobiDB-lite"/>
    </source>
</evidence>
<feature type="domain" description="WRKY" evidence="8">
    <location>
        <begin position="183"/>
        <end position="241"/>
    </location>
</feature>
<dbReference type="GO" id="GO:0043565">
    <property type="term" value="F:sequence-specific DNA binding"/>
    <property type="evidence" value="ECO:0007669"/>
    <property type="project" value="InterPro"/>
</dbReference>
<protein>
    <recommendedName>
        <fullName evidence="8">WRKY domain-containing protein</fullName>
    </recommendedName>
</protein>
<evidence type="ECO:0000256" key="5">
    <source>
        <dbReference type="ARBA" id="ARBA00023163"/>
    </source>
</evidence>
<dbReference type="PANTHER" id="PTHR31221:SF193">
    <property type="entry name" value="WRKY TRANSCRIPTION FACTOR PROTEIN 1-RELATED"/>
    <property type="match status" value="1"/>
</dbReference>
<feature type="region of interest" description="Disordered" evidence="7">
    <location>
        <begin position="37"/>
        <end position="81"/>
    </location>
</feature>
<evidence type="ECO:0000256" key="3">
    <source>
        <dbReference type="ARBA" id="ARBA00023015"/>
    </source>
</evidence>
<dbReference type="PANTHER" id="PTHR31221">
    <property type="entry name" value="WRKY TRANSCRIPTION FACTOR PROTEIN 1-RELATED"/>
    <property type="match status" value="1"/>
</dbReference>
<feature type="non-terminal residue" evidence="9">
    <location>
        <position position="1"/>
    </location>
</feature>
<evidence type="ECO:0000256" key="2">
    <source>
        <dbReference type="ARBA" id="ARBA00022737"/>
    </source>
</evidence>
<evidence type="ECO:0000259" key="8">
    <source>
        <dbReference type="PROSITE" id="PS50811"/>
    </source>
</evidence>
<gene>
    <name evidence="9" type="ORF">C3L33_20065</name>
</gene>
<dbReference type="SUPFAM" id="SSF118290">
    <property type="entry name" value="WRKY DNA-binding domain"/>
    <property type="match status" value="1"/>
</dbReference>
<dbReference type="Gene3D" id="2.20.25.80">
    <property type="entry name" value="WRKY domain"/>
    <property type="match status" value="1"/>
</dbReference>
<evidence type="ECO:0000256" key="1">
    <source>
        <dbReference type="ARBA" id="ARBA00004123"/>
    </source>
</evidence>
<name>A0A6A4KR45_9ERIC</name>
<comment type="subcellular location">
    <subcellularLocation>
        <location evidence="1">Nucleus</location>
    </subcellularLocation>
</comment>
<keyword evidence="4" id="KW-0238">DNA-binding</keyword>
<dbReference type="EMBL" id="QEFC01003461">
    <property type="protein sequence ID" value="KAE9448030.1"/>
    <property type="molecule type" value="Genomic_DNA"/>
</dbReference>
<dbReference type="SMART" id="SM00774">
    <property type="entry name" value="WRKY"/>
    <property type="match status" value="1"/>
</dbReference>
<keyword evidence="10" id="KW-1185">Reference proteome</keyword>
<keyword evidence="5" id="KW-0804">Transcription</keyword>
<evidence type="ECO:0000313" key="9">
    <source>
        <dbReference type="EMBL" id="KAE9448030.1"/>
    </source>
</evidence>
<dbReference type="GO" id="GO:0005634">
    <property type="term" value="C:nucleus"/>
    <property type="evidence" value="ECO:0007669"/>
    <property type="project" value="UniProtKB-SubCell"/>
</dbReference>
<proteinExistence type="predicted"/>
<sequence>MLQSSGTFGCENYLTSKPLMNEEMASEEWESLVAVRSKDGGGGSSIAERRAKMRRFKGSGTINTSRSNLAPPPLSSPAAIRSPYRITTPSGISPTTTFLDSPIMPPTVSQYATSDVFDFEMVSVDAEGLTVTFILQMQTPITSEIPIDSPKAGASSCATEASANTRVSKSMTYPSRGVARACEDGYNWRKYGQKNVKTSQYPRSYYKCTHPNCKVKRKLQCSPDGQITEIMYDGVHCHPRQQRNRQEILRTSFLHNQMSEASDGSGEAGSDWEVGGLETSTSVLTANSDPWKTEISAHRPRVVFLIDGGVDALDDGYCWRKYVPAAGNLNLGGGWTISPTASSTRPTLAFVRNANGPKAEAQSQDHSPFFERTRLDLDNETVLSALLGDFKSGKKIESPPSAYQLKLKNSLLSDSFVPNFPMPSSPLSVSTSGSMEPSCSNGNHGRENGFTHYCFGRHEPLWENDTRSIEPYKQEQRDDNLCGIPLLPMVNHTNSSQTSSSSSSSSSWSV</sequence>